<dbReference type="GO" id="GO:0051537">
    <property type="term" value="F:2 iron, 2 sulfur cluster binding"/>
    <property type="evidence" value="ECO:0007669"/>
    <property type="project" value="UniProtKB-KW"/>
</dbReference>
<dbReference type="GO" id="GO:0016491">
    <property type="term" value="F:oxidoreductase activity"/>
    <property type="evidence" value="ECO:0007669"/>
    <property type="project" value="UniProtKB-KW"/>
</dbReference>
<dbReference type="PANTHER" id="PTHR21266:SF59">
    <property type="entry name" value="BLR4922 PROTEIN"/>
    <property type="match status" value="1"/>
</dbReference>
<keyword evidence="1" id="KW-0001">2Fe-2S</keyword>
<evidence type="ECO:0000256" key="2">
    <source>
        <dbReference type="ARBA" id="ARBA00022723"/>
    </source>
</evidence>
<dbReference type="Pfam" id="PF19301">
    <property type="entry name" value="LigXa_C"/>
    <property type="match status" value="1"/>
</dbReference>
<dbReference type="PROSITE" id="PS51296">
    <property type="entry name" value="RIESKE"/>
    <property type="match status" value="1"/>
</dbReference>
<dbReference type="SUPFAM" id="SSF50022">
    <property type="entry name" value="ISP domain"/>
    <property type="match status" value="1"/>
</dbReference>
<dbReference type="CDD" id="cd03479">
    <property type="entry name" value="Rieske_RO_Alpha_PhDO_like"/>
    <property type="match status" value="1"/>
</dbReference>
<keyword evidence="4" id="KW-0408">Iron</keyword>
<evidence type="ECO:0000259" key="7">
    <source>
        <dbReference type="PROSITE" id="PS51296"/>
    </source>
</evidence>
<protein>
    <recommendedName>
        <fullName evidence="7">Rieske domain-containing protein</fullName>
    </recommendedName>
</protein>
<dbReference type="EMBL" id="UINC01012429">
    <property type="protein sequence ID" value="SVA54284.1"/>
    <property type="molecule type" value="Genomic_DNA"/>
</dbReference>
<dbReference type="InterPro" id="IPR050584">
    <property type="entry name" value="Cholesterol_7-desaturase"/>
</dbReference>
<sequence length="428" mass="48889">MLTSEENELLCRVGPGTPMGNFMREYWFPGLKSDELPEPDCDPIRVKLLGEELIAFRDTNGNVGLIDNYCPHRRASLFFGRNEECGLRCVYHGWKFDINGDCVEMPSEPAESNFKDKVKITAYRCHERNGVVWTYMGSRVVPPPLPELEGNMHDAYHITVLHRACNWMQGLEGEMDTLHVTFLHLGHLNEGNTEPGTFNHIQASNREGKFHVRETPHGTSYGMVRSFNEGEDYWRIGHILFPFYAMVPGIENPLGNTASFLAYVPQDDHHTLEWSVRALKPGETPGDQQRVYLPNTTDWHGRYNIDQNFENNFLIDREAQRKNESFTGIKGIRQQDMAMTESMGSIYDRTKEHLGTTDQMIIRTRRRFMAAARDLAEDGSPPPGVDTPSVYHQRSGQVALPQAVDWWESTKELRETFNVKPPVLEASG</sequence>
<dbReference type="Gene3D" id="3.90.380.10">
    <property type="entry name" value="Naphthalene 1,2-dioxygenase Alpha Subunit, Chain A, domain 1"/>
    <property type="match status" value="1"/>
</dbReference>
<dbReference type="PROSITE" id="PS00570">
    <property type="entry name" value="RING_HYDROXYL_ALPHA"/>
    <property type="match status" value="1"/>
</dbReference>
<accession>A0A381WP58</accession>
<dbReference type="InterPro" id="IPR017941">
    <property type="entry name" value="Rieske_2Fe-2S"/>
</dbReference>
<dbReference type="GO" id="GO:0005506">
    <property type="term" value="F:iron ion binding"/>
    <property type="evidence" value="ECO:0007669"/>
    <property type="project" value="InterPro"/>
</dbReference>
<keyword evidence="3" id="KW-0560">Oxidoreductase</keyword>
<dbReference type="InterPro" id="IPR036922">
    <property type="entry name" value="Rieske_2Fe-2S_sf"/>
</dbReference>
<organism evidence="8">
    <name type="scientific">marine metagenome</name>
    <dbReference type="NCBI Taxonomy" id="408172"/>
    <lineage>
        <taxon>unclassified sequences</taxon>
        <taxon>metagenomes</taxon>
        <taxon>ecological metagenomes</taxon>
    </lineage>
</organism>
<dbReference type="AlphaFoldDB" id="A0A381WP58"/>
<dbReference type="InterPro" id="IPR045623">
    <property type="entry name" value="LigXa_C"/>
</dbReference>
<dbReference type="Gene3D" id="2.102.10.10">
    <property type="entry name" value="Rieske [2Fe-2S] iron-sulphur domain"/>
    <property type="match status" value="1"/>
</dbReference>
<gene>
    <name evidence="8" type="ORF">METZ01_LOCUS107138</name>
</gene>
<feature type="domain" description="Rieske" evidence="7">
    <location>
        <begin position="27"/>
        <end position="134"/>
    </location>
</feature>
<name>A0A381WP58_9ZZZZ</name>
<dbReference type="InterPro" id="IPR015881">
    <property type="entry name" value="ARHD_Rieske_2Fe_2S"/>
</dbReference>
<evidence type="ECO:0000313" key="8">
    <source>
        <dbReference type="EMBL" id="SVA54284.1"/>
    </source>
</evidence>
<evidence type="ECO:0000256" key="3">
    <source>
        <dbReference type="ARBA" id="ARBA00023002"/>
    </source>
</evidence>
<dbReference type="PANTHER" id="PTHR21266">
    <property type="entry name" value="IRON-SULFUR DOMAIN CONTAINING PROTEIN"/>
    <property type="match status" value="1"/>
</dbReference>
<keyword evidence="2" id="KW-0479">Metal-binding</keyword>
<feature type="region of interest" description="Disordered" evidence="6">
    <location>
        <begin position="375"/>
        <end position="394"/>
    </location>
</feature>
<evidence type="ECO:0000256" key="4">
    <source>
        <dbReference type="ARBA" id="ARBA00023004"/>
    </source>
</evidence>
<evidence type="ECO:0000256" key="6">
    <source>
        <dbReference type="SAM" id="MobiDB-lite"/>
    </source>
</evidence>
<proteinExistence type="predicted"/>
<keyword evidence="5" id="KW-0411">Iron-sulfur</keyword>
<evidence type="ECO:0000256" key="5">
    <source>
        <dbReference type="ARBA" id="ARBA00023014"/>
    </source>
</evidence>
<reference evidence="8" key="1">
    <citation type="submission" date="2018-05" db="EMBL/GenBank/DDBJ databases">
        <authorList>
            <person name="Lanie J.A."/>
            <person name="Ng W.-L."/>
            <person name="Kazmierczak K.M."/>
            <person name="Andrzejewski T.M."/>
            <person name="Davidsen T.M."/>
            <person name="Wayne K.J."/>
            <person name="Tettelin H."/>
            <person name="Glass J.I."/>
            <person name="Rusch D."/>
            <person name="Podicherti R."/>
            <person name="Tsui H.-C.T."/>
            <person name="Winkler M.E."/>
        </authorList>
    </citation>
    <scope>NUCLEOTIDE SEQUENCE</scope>
</reference>
<evidence type="ECO:0000256" key="1">
    <source>
        <dbReference type="ARBA" id="ARBA00022714"/>
    </source>
</evidence>
<dbReference type="Pfam" id="PF00355">
    <property type="entry name" value="Rieske"/>
    <property type="match status" value="1"/>
</dbReference>
<dbReference type="SUPFAM" id="SSF55961">
    <property type="entry name" value="Bet v1-like"/>
    <property type="match status" value="1"/>
</dbReference>